<dbReference type="GO" id="GO:0046872">
    <property type="term" value="F:metal ion binding"/>
    <property type="evidence" value="ECO:0007669"/>
    <property type="project" value="UniProtKB-KW"/>
</dbReference>
<dbReference type="GO" id="GO:0045329">
    <property type="term" value="P:carnitine biosynthetic process"/>
    <property type="evidence" value="ECO:0007669"/>
    <property type="project" value="TreeGrafter"/>
</dbReference>
<evidence type="ECO:0000313" key="10">
    <source>
        <dbReference type="Proteomes" id="UP000182235"/>
    </source>
</evidence>
<keyword evidence="6" id="KW-0408">Iron</keyword>
<evidence type="ECO:0000256" key="1">
    <source>
        <dbReference type="ARBA" id="ARBA00001954"/>
    </source>
</evidence>
<reference evidence="9 10" key="1">
    <citation type="submission" date="2015-07" db="EMBL/GenBank/DDBJ databases">
        <title>Emmonsia species relationships and genome sequence.</title>
        <authorList>
            <consortium name="The Broad Institute Genomics Platform"/>
            <person name="Cuomo C.A."/>
            <person name="Munoz J.F."/>
            <person name="Imamovic A."/>
            <person name="Priest M.E."/>
            <person name="Young S."/>
            <person name="Clay O.K."/>
            <person name="McEwen J.G."/>
        </authorList>
    </citation>
    <scope>NUCLEOTIDE SEQUENCE [LARGE SCALE GENOMIC DNA]</scope>
    <source>
        <strain evidence="9 10">UAMH 9510</strain>
    </source>
</reference>
<comment type="cofactor">
    <cofactor evidence="1">
        <name>Fe(2+)</name>
        <dbReference type="ChEBI" id="CHEBI:29033"/>
    </cofactor>
</comment>
<name>A0A1J9Q5G2_9EURO</name>
<dbReference type="EMBL" id="LGRN01000819">
    <property type="protein sequence ID" value="OJD10389.1"/>
    <property type="molecule type" value="Genomic_DNA"/>
</dbReference>
<dbReference type="Proteomes" id="UP000182235">
    <property type="component" value="Unassembled WGS sequence"/>
</dbReference>
<dbReference type="InterPro" id="IPR050411">
    <property type="entry name" value="AlphaKG_dependent_hydroxylases"/>
</dbReference>
<evidence type="ECO:0000259" key="8">
    <source>
        <dbReference type="Pfam" id="PF02668"/>
    </source>
</evidence>
<keyword evidence="5" id="KW-0560">Oxidoreductase</keyword>
<accession>A0A1J9Q5G2</accession>
<keyword evidence="10" id="KW-1185">Reference proteome</keyword>
<feature type="domain" description="TauD/TfdA-like" evidence="8">
    <location>
        <begin position="220"/>
        <end position="481"/>
    </location>
</feature>
<dbReference type="GO" id="GO:0005739">
    <property type="term" value="C:mitochondrion"/>
    <property type="evidence" value="ECO:0007669"/>
    <property type="project" value="TreeGrafter"/>
</dbReference>
<dbReference type="Gene3D" id="3.30.2020.30">
    <property type="match status" value="1"/>
</dbReference>
<evidence type="ECO:0000256" key="7">
    <source>
        <dbReference type="SAM" id="MobiDB-lite"/>
    </source>
</evidence>
<proteinExistence type="inferred from homology"/>
<dbReference type="Gene3D" id="3.60.130.10">
    <property type="entry name" value="Clavaminate synthase-like"/>
    <property type="match status" value="1"/>
</dbReference>
<comment type="similarity">
    <text evidence="2">Belongs to the gamma-BBH/TMLD family.</text>
</comment>
<dbReference type="AlphaFoldDB" id="A0A1J9Q5G2"/>
<dbReference type="Pfam" id="PF02668">
    <property type="entry name" value="TauD"/>
    <property type="match status" value="1"/>
</dbReference>
<organism evidence="9 10">
    <name type="scientific">Emergomyces pasteurianus Ep9510</name>
    <dbReference type="NCBI Taxonomy" id="1447872"/>
    <lineage>
        <taxon>Eukaryota</taxon>
        <taxon>Fungi</taxon>
        <taxon>Dikarya</taxon>
        <taxon>Ascomycota</taxon>
        <taxon>Pezizomycotina</taxon>
        <taxon>Eurotiomycetes</taxon>
        <taxon>Eurotiomycetidae</taxon>
        <taxon>Onygenales</taxon>
        <taxon>Ajellomycetaceae</taxon>
        <taxon>Emergomyces</taxon>
    </lineage>
</organism>
<dbReference type="SUPFAM" id="SSF51197">
    <property type="entry name" value="Clavaminate synthase-like"/>
    <property type="match status" value="1"/>
</dbReference>
<evidence type="ECO:0000256" key="2">
    <source>
        <dbReference type="ARBA" id="ARBA00008654"/>
    </source>
</evidence>
<dbReference type="CDD" id="cd00250">
    <property type="entry name" value="CAS_like"/>
    <property type="match status" value="1"/>
</dbReference>
<evidence type="ECO:0000313" key="9">
    <source>
        <dbReference type="EMBL" id="OJD10389.1"/>
    </source>
</evidence>
<dbReference type="PANTHER" id="PTHR10696:SF25">
    <property type="entry name" value="OXIDOREDUCTASE AIM17-RELATED"/>
    <property type="match status" value="1"/>
</dbReference>
<sequence length="533" mass="60765">MSLALAPLRQTRTRLAASCRLRASPTIPQLRASYSDTAEPDSVETQAAPGAARQVVRKIHSASPQQPVKRARTPEQPVVRMLPAATSVRSFVIPSIHTATLGDYGKVMVKAPNNQFVRIDSIRLRDACTCPKCIDQSTKQREFRMSDIPDDISARTVEVTDGQLVVTWRNDIPGYDESHVSTFSPHQLSILCAVEKFFRAKEGRRTSWNKSILDQCQHWVSFQDYMEDDSKFFLAMRSLKHLGIFFVKDIPESTEMVEKIATRMGPLRNSFYGQTWDVRSVPDAKNVAYTNKHLDFHMDLLYMKDPPGYQLLHCLKNSFSGGESLFADTFQAAVRLLRNEPDLFNSLCKTPTRFEYKNNNQHYQQSHPAIEIEGGEQFLNNPPKHNPVPYVNYVNYSPPFQAPSHISKHLADDRDVKLHLKAMKAFAAELAKPENIFQVKLEPGQCVIFQNRRVVHARSAFDLSESGEEDSTGERWLRGAYVDEDALRSKFRLLSEQDPHSWMNHPARRLVEDLYAQQAQTVTEDVKKVEDQN</sequence>
<dbReference type="InterPro" id="IPR003819">
    <property type="entry name" value="TauD/TfdA-like"/>
</dbReference>
<dbReference type="PANTHER" id="PTHR10696">
    <property type="entry name" value="GAMMA-BUTYROBETAINE HYDROXYLASE-RELATED"/>
    <property type="match status" value="1"/>
</dbReference>
<gene>
    <name evidence="9" type="ORF">AJ78_08577</name>
</gene>
<keyword evidence="4" id="KW-0223">Dioxygenase</keyword>
<dbReference type="InterPro" id="IPR042098">
    <property type="entry name" value="TauD-like_sf"/>
</dbReference>
<evidence type="ECO:0000256" key="5">
    <source>
        <dbReference type="ARBA" id="ARBA00023002"/>
    </source>
</evidence>
<dbReference type="STRING" id="1447872.A0A1J9Q5G2"/>
<dbReference type="InterPro" id="IPR038492">
    <property type="entry name" value="GBBH-like_N_sf"/>
</dbReference>
<dbReference type="GO" id="GO:0051213">
    <property type="term" value="F:dioxygenase activity"/>
    <property type="evidence" value="ECO:0007669"/>
    <property type="project" value="UniProtKB-KW"/>
</dbReference>
<dbReference type="OrthoDB" id="406634at2759"/>
<feature type="region of interest" description="Disordered" evidence="7">
    <location>
        <begin position="30"/>
        <end position="51"/>
    </location>
</feature>
<protein>
    <recommendedName>
        <fullName evidence="8">TauD/TfdA-like domain-containing protein</fullName>
    </recommendedName>
</protein>
<evidence type="ECO:0000256" key="6">
    <source>
        <dbReference type="ARBA" id="ARBA00023004"/>
    </source>
</evidence>
<keyword evidence="3" id="KW-0479">Metal-binding</keyword>
<dbReference type="VEuPathDB" id="FungiDB:AJ78_08577"/>
<comment type="caution">
    <text evidence="9">The sequence shown here is derived from an EMBL/GenBank/DDBJ whole genome shotgun (WGS) entry which is preliminary data.</text>
</comment>
<evidence type="ECO:0000256" key="4">
    <source>
        <dbReference type="ARBA" id="ARBA00022964"/>
    </source>
</evidence>
<evidence type="ECO:0000256" key="3">
    <source>
        <dbReference type="ARBA" id="ARBA00022723"/>
    </source>
</evidence>